<evidence type="ECO:0000313" key="3">
    <source>
        <dbReference type="Proteomes" id="UP000708148"/>
    </source>
</evidence>
<dbReference type="Proteomes" id="UP000708148">
    <property type="component" value="Unassembled WGS sequence"/>
</dbReference>
<comment type="caution">
    <text evidence="2">The sequence shown here is derived from an EMBL/GenBank/DDBJ whole genome shotgun (WGS) entry which is preliminary data.</text>
</comment>
<name>A0A8S1J7E8_9CHLO</name>
<organism evidence="2 3">
    <name type="scientific">Ostreobium quekettii</name>
    <dbReference type="NCBI Taxonomy" id="121088"/>
    <lineage>
        <taxon>Eukaryota</taxon>
        <taxon>Viridiplantae</taxon>
        <taxon>Chlorophyta</taxon>
        <taxon>core chlorophytes</taxon>
        <taxon>Ulvophyceae</taxon>
        <taxon>TCBD clade</taxon>
        <taxon>Bryopsidales</taxon>
        <taxon>Ostreobineae</taxon>
        <taxon>Ostreobiaceae</taxon>
        <taxon>Ostreobium</taxon>
    </lineage>
</organism>
<accession>A0A8S1J7E8</accession>
<evidence type="ECO:0000313" key="2">
    <source>
        <dbReference type="EMBL" id="CAD7703182.1"/>
    </source>
</evidence>
<sequence>MDGSQSALVHSSPAVEIGQFGGLKDEVEALKRDKNVLMLELVRLRQQQQWTDSELRGLVQRVNVAESRQVEMLHLFSRFLQNPGLLSQMLQAANKRMERVGGGTSGRRKRRNRGSDVTMDGVDGAVEKEGGTEDNQLIEYKPPSAPGQDYSDALLNLLDTLTHGTAFKTHSPSQNSNPGHTEFGPSIPLTDARQVDPLASFADLSSPSAGTELERAGLALGIPVGPSSSTSNQPSALEASGVGPSMYSDLANLQAPGLTNASGFPFTSLPGGQPDIVFPSLDNDTSASVSGAVGVPMGQEASKAMDLASAGSRTAFNAEDGQSTETPTDGYGMITPFTMGSTAPISAGFAPPNGHDLSMDLPDSLPSLKSAELMMLESESLHNSFQKDDSLWKEFLTTPEESCGLESLNLEDQAEN</sequence>
<keyword evidence="3" id="KW-1185">Reference proteome</keyword>
<proteinExistence type="predicted"/>
<gene>
    <name evidence="2" type="ORF">OSTQU699_LOCUS8539</name>
</gene>
<feature type="region of interest" description="Disordered" evidence="1">
    <location>
        <begin position="97"/>
        <end position="151"/>
    </location>
</feature>
<feature type="compositionally biased region" description="Polar residues" evidence="1">
    <location>
        <begin position="168"/>
        <end position="179"/>
    </location>
</feature>
<evidence type="ECO:0000256" key="1">
    <source>
        <dbReference type="SAM" id="MobiDB-lite"/>
    </source>
</evidence>
<dbReference type="OrthoDB" id="1746612at2759"/>
<dbReference type="AlphaFoldDB" id="A0A8S1J7E8"/>
<protein>
    <submittedName>
        <fullName evidence="2">Uncharacterized protein</fullName>
    </submittedName>
</protein>
<reference evidence="2" key="1">
    <citation type="submission" date="2020-12" db="EMBL/GenBank/DDBJ databases">
        <authorList>
            <person name="Iha C."/>
        </authorList>
    </citation>
    <scope>NUCLEOTIDE SEQUENCE</scope>
</reference>
<feature type="region of interest" description="Disordered" evidence="1">
    <location>
        <begin position="166"/>
        <end position="190"/>
    </location>
</feature>
<dbReference type="EMBL" id="CAJHUC010002096">
    <property type="protein sequence ID" value="CAD7703182.1"/>
    <property type="molecule type" value="Genomic_DNA"/>
</dbReference>